<gene>
    <name evidence="2" type="ORF">CLMAG_45440</name>
</gene>
<dbReference type="EMBL" id="LWAE01000006">
    <property type="protein sequence ID" value="KZL90058.1"/>
    <property type="molecule type" value="Genomic_DNA"/>
</dbReference>
<organism evidence="2 3">
    <name type="scientific">Clostridium magnum DSM 2767</name>
    <dbReference type="NCBI Taxonomy" id="1121326"/>
    <lineage>
        <taxon>Bacteria</taxon>
        <taxon>Bacillati</taxon>
        <taxon>Bacillota</taxon>
        <taxon>Clostridia</taxon>
        <taxon>Eubacteriales</taxon>
        <taxon>Clostridiaceae</taxon>
        <taxon>Clostridium</taxon>
    </lineage>
</organism>
<sequence length="70" mass="7661">MLGEDVMRILGLISKYFLILMVIQGFVLAFIDSKGFKRANQNRAADKAKLIGGVSIIASIVLYVLAIYVA</sequence>
<keyword evidence="3" id="KW-1185">Reference proteome</keyword>
<keyword evidence="1" id="KW-1133">Transmembrane helix</keyword>
<keyword evidence="1" id="KW-0472">Membrane</keyword>
<evidence type="ECO:0000313" key="3">
    <source>
        <dbReference type="Proteomes" id="UP000076603"/>
    </source>
</evidence>
<dbReference type="InterPro" id="IPR049971">
    <property type="entry name" value="CLC_0170-like"/>
</dbReference>
<dbReference type="PATRIC" id="fig|1121326.3.peg.4606"/>
<proteinExistence type="predicted"/>
<keyword evidence="1" id="KW-0812">Transmembrane</keyword>
<feature type="transmembrane region" description="Helical" evidence="1">
    <location>
        <begin position="50"/>
        <end position="69"/>
    </location>
</feature>
<dbReference type="AlphaFoldDB" id="A0A161WT71"/>
<evidence type="ECO:0000256" key="1">
    <source>
        <dbReference type="SAM" id="Phobius"/>
    </source>
</evidence>
<dbReference type="NCBIfam" id="NF042414">
    <property type="entry name" value="CLC_0170_fam"/>
    <property type="match status" value="1"/>
</dbReference>
<reference evidence="2 3" key="1">
    <citation type="submission" date="2016-04" db="EMBL/GenBank/DDBJ databases">
        <title>Genome sequence of Clostridium magnum DSM 2767.</title>
        <authorList>
            <person name="Poehlein A."/>
            <person name="Uhlig R."/>
            <person name="Fischer R."/>
            <person name="Bahl H."/>
            <person name="Daniel R."/>
        </authorList>
    </citation>
    <scope>NUCLEOTIDE SEQUENCE [LARGE SCALE GENOMIC DNA]</scope>
    <source>
        <strain evidence="2 3">DSM 2767</strain>
    </source>
</reference>
<dbReference type="STRING" id="1121326.CLMAG_45440"/>
<accession>A0A161WT71</accession>
<protein>
    <submittedName>
        <fullName evidence="2">Uncharacterized protein</fullName>
    </submittedName>
</protein>
<evidence type="ECO:0000313" key="2">
    <source>
        <dbReference type="EMBL" id="KZL90058.1"/>
    </source>
</evidence>
<feature type="transmembrane region" description="Helical" evidence="1">
    <location>
        <begin position="6"/>
        <end position="30"/>
    </location>
</feature>
<name>A0A161WT71_9CLOT</name>
<dbReference type="Proteomes" id="UP000076603">
    <property type="component" value="Unassembled WGS sequence"/>
</dbReference>
<comment type="caution">
    <text evidence="2">The sequence shown here is derived from an EMBL/GenBank/DDBJ whole genome shotgun (WGS) entry which is preliminary data.</text>
</comment>